<gene>
    <name evidence="2" type="ORF">ABIG07_001288</name>
</gene>
<evidence type="ECO:0000256" key="1">
    <source>
        <dbReference type="SAM" id="Phobius"/>
    </source>
</evidence>
<comment type="caution">
    <text evidence="2">The sequence shown here is derived from an EMBL/GenBank/DDBJ whole genome shotgun (WGS) entry which is preliminary data.</text>
</comment>
<sequence>MRRSRLMESHRDPAKRAFGFGFMNGAACVVGSLGMSAATLLRRDADSRTKITRKCI</sequence>
<evidence type="ECO:0000313" key="2">
    <source>
        <dbReference type="EMBL" id="MEY9452340.1"/>
    </source>
</evidence>
<proteinExistence type="predicted"/>
<dbReference type="RefSeq" id="WP_168772717.1">
    <property type="nucleotide sequence ID" value="NZ_AXAF01000007.1"/>
</dbReference>
<evidence type="ECO:0000313" key="3">
    <source>
        <dbReference type="Proteomes" id="UP001565369"/>
    </source>
</evidence>
<feature type="transmembrane region" description="Helical" evidence="1">
    <location>
        <begin position="20"/>
        <end position="41"/>
    </location>
</feature>
<organism evidence="2 3">
    <name type="scientific">Bradyrhizobium ottawaense</name>
    <dbReference type="NCBI Taxonomy" id="931866"/>
    <lineage>
        <taxon>Bacteria</taxon>
        <taxon>Pseudomonadati</taxon>
        <taxon>Pseudomonadota</taxon>
        <taxon>Alphaproteobacteria</taxon>
        <taxon>Hyphomicrobiales</taxon>
        <taxon>Nitrobacteraceae</taxon>
        <taxon>Bradyrhizobium</taxon>
    </lineage>
</organism>
<dbReference type="EMBL" id="JBGBZJ010000003">
    <property type="protein sequence ID" value="MEY9452340.1"/>
    <property type="molecule type" value="Genomic_DNA"/>
</dbReference>
<reference evidence="2 3" key="1">
    <citation type="submission" date="2024-07" db="EMBL/GenBank/DDBJ databases">
        <title>Genomic Encyclopedia of Type Strains, Phase V (KMG-V): Genome sequencing to study the core and pangenomes of soil and plant-associated prokaryotes.</title>
        <authorList>
            <person name="Whitman W."/>
        </authorList>
    </citation>
    <scope>NUCLEOTIDE SEQUENCE [LARGE SCALE GENOMIC DNA]</scope>
    <source>
        <strain evidence="2 3">USDA 152</strain>
    </source>
</reference>
<protein>
    <recommendedName>
        <fullName evidence="4">MFS transporter</fullName>
    </recommendedName>
</protein>
<keyword evidence="1" id="KW-0472">Membrane</keyword>
<keyword evidence="1" id="KW-0812">Transmembrane</keyword>
<dbReference type="Proteomes" id="UP001565369">
    <property type="component" value="Unassembled WGS sequence"/>
</dbReference>
<keyword evidence="1" id="KW-1133">Transmembrane helix</keyword>
<keyword evidence="3" id="KW-1185">Reference proteome</keyword>
<name>A0ABV4FL85_9BRAD</name>
<evidence type="ECO:0008006" key="4">
    <source>
        <dbReference type="Google" id="ProtNLM"/>
    </source>
</evidence>
<accession>A0ABV4FL85</accession>